<name>A0A346FK99_9CAUD</name>
<feature type="region of interest" description="Disordered" evidence="1">
    <location>
        <begin position="293"/>
        <end position="316"/>
    </location>
</feature>
<reference evidence="2" key="1">
    <citation type="submission" date="2018-07" db="EMBL/GenBank/DDBJ databases">
        <title>Complete genome sequence of the cyanophage S-PRM1 isolated from Singapore coastal waters.</title>
        <authorList>
            <person name="Chenard C."/>
            <person name="Kolundzija S."/>
            <person name="Lauro F.M."/>
        </authorList>
    </citation>
    <scope>NUCLEOTIDE SEQUENCE [LARGE SCALE GENOMIC DNA]</scope>
</reference>
<dbReference type="EMBL" id="MH629685">
    <property type="protein sequence ID" value="AXN58404.1"/>
    <property type="molecule type" value="Genomic_DNA"/>
</dbReference>
<accession>A0A346FK99</accession>
<dbReference type="GeneID" id="65115520"/>
<evidence type="ECO:0000313" key="3">
    <source>
        <dbReference type="Proteomes" id="UP000259950"/>
    </source>
</evidence>
<dbReference type="KEGG" id="vg:65115520"/>
<dbReference type="RefSeq" id="YP_010097853.1">
    <property type="nucleotide sequence ID" value="NC_055761.1"/>
</dbReference>
<dbReference type="Proteomes" id="UP000259950">
    <property type="component" value="Segment"/>
</dbReference>
<proteinExistence type="predicted"/>
<organism evidence="2">
    <name type="scientific">Synechococcus virus S-PRM1</name>
    <dbReference type="NCBI Taxonomy" id="2100130"/>
    <lineage>
        <taxon>Viruses</taxon>
        <taxon>Duplodnaviria</taxon>
        <taxon>Heunggongvirae</taxon>
        <taxon>Uroviricota</taxon>
        <taxon>Caudoviricetes</taxon>
        <taxon>Pantevenvirales</taxon>
        <taxon>Kyanoviridae</taxon>
        <taxon>Makelovirus</taxon>
        <taxon>Makelovirus prm1</taxon>
    </lineage>
</organism>
<protein>
    <submittedName>
        <fullName evidence="2">Uncharacterized protein</fullName>
    </submittedName>
</protein>
<evidence type="ECO:0000256" key="1">
    <source>
        <dbReference type="SAM" id="MobiDB-lite"/>
    </source>
</evidence>
<evidence type="ECO:0000313" key="2">
    <source>
        <dbReference type="EMBL" id="AXN58404.1"/>
    </source>
</evidence>
<sequence length="316" mass="34134">MSNSPLMFGTRMVLGSEVSAGVTKVQTLPYDNSLLGGLGIINGPLQVGVAPLAIPPLGTIMVGPNPPTSGPPSVCGLHIIHPSIGLNCFAPVAANFYGVTNHWSAWNVYGVGSAYGYIRFFGLWHKIGQSVEVGGTTKSEPYITEATPNRQTSGNWTHAGNVQATGNITAPTFTGNINVQSWKGFDIKHPRKPNRRIRHICVEGPEAAIYIRGTLKGSNTIELPDYWDGLIDIDSISVQLTPIGNYQELYVDKIEWGKKVIVKNNQGSAINCYYKVEAARVDGEPLIVEYDGESAADYPGDPTQYSISGHDYGRNK</sequence>
<keyword evidence="3" id="KW-1185">Reference proteome</keyword>